<proteinExistence type="predicted"/>
<keyword evidence="5" id="KW-1185">Reference proteome</keyword>
<dbReference type="SMART" id="SM00116">
    <property type="entry name" value="CBS"/>
    <property type="match status" value="2"/>
</dbReference>
<dbReference type="PANTHER" id="PTHR43080">
    <property type="entry name" value="CBS DOMAIN-CONTAINING PROTEIN CBSX3, MITOCHONDRIAL"/>
    <property type="match status" value="1"/>
</dbReference>
<dbReference type="PANTHER" id="PTHR43080:SF2">
    <property type="entry name" value="CBS DOMAIN-CONTAINING PROTEIN"/>
    <property type="match status" value="1"/>
</dbReference>
<dbReference type="Pfam" id="PF00571">
    <property type="entry name" value="CBS"/>
    <property type="match status" value="2"/>
</dbReference>
<dbReference type="InterPro" id="IPR046342">
    <property type="entry name" value="CBS_dom_sf"/>
</dbReference>
<evidence type="ECO:0000313" key="5">
    <source>
        <dbReference type="Proteomes" id="UP001193680"/>
    </source>
</evidence>
<feature type="domain" description="CBS" evidence="3">
    <location>
        <begin position="149"/>
        <end position="207"/>
    </location>
</feature>
<comment type="caution">
    <text evidence="4">The sequence shown here is derived from an EMBL/GenBank/DDBJ whole genome shotgun (WGS) entry which is preliminary data.</text>
</comment>
<dbReference type="Proteomes" id="UP001193680">
    <property type="component" value="Unassembled WGS sequence"/>
</dbReference>
<dbReference type="SUPFAM" id="SSF54631">
    <property type="entry name" value="CBS-domain pair"/>
    <property type="match status" value="1"/>
</dbReference>
<keyword evidence="1 2" id="KW-0129">CBS domain</keyword>
<name>A0ABS0BW73_9GAMM</name>
<dbReference type="EMBL" id="JACBGI020000010">
    <property type="protein sequence ID" value="MBF6058039.1"/>
    <property type="molecule type" value="Genomic_DNA"/>
</dbReference>
<accession>A0ABS0BW73</accession>
<feature type="domain" description="CBS" evidence="3">
    <location>
        <begin position="80"/>
        <end position="137"/>
    </location>
</feature>
<evidence type="ECO:0000313" key="4">
    <source>
        <dbReference type="EMBL" id="MBF6058039.1"/>
    </source>
</evidence>
<reference evidence="4 5" key="1">
    <citation type="submission" date="2020-06" db="EMBL/GenBank/DDBJ databases">
        <authorList>
            <person name="Scott K."/>
        </authorList>
    </citation>
    <scope>NUCLEOTIDE SEQUENCE [LARGE SCALE GENOMIC DNA]</scope>
    <source>
        <strain evidence="4 5">HH1</strain>
    </source>
</reference>
<evidence type="ECO:0000259" key="3">
    <source>
        <dbReference type="PROSITE" id="PS51371"/>
    </source>
</evidence>
<dbReference type="InterPro" id="IPR051257">
    <property type="entry name" value="Diverse_CBS-Domain"/>
</dbReference>
<gene>
    <name evidence="4" type="ORF">H8792_006755</name>
</gene>
<reference evidence="4 5" key="2">
    <citation type="submission" date="2020-11" db="EMBL/GenBank/DDBJ databases">
        <title>Sulfur oxidizing isolate from Hospital Hole Sinkhole.</title>
        <authorList>
            <person name="Scott K.M."/>
        </authorList>
    </citation>
    <scope>NUCLEOTIDE SEQUENCE [LARGE SCALE GENOMIC DNA]</scope>
    <source>
        <strain evidence="4 5">HH1</strain>
    </source>
</reference>
<evidence type="ECO:0000256" key="1">
    <source>
        <dbReference type="ARBA" id="ARBA00023122"/>
    </source>
</evidence>
<organism evidence="4 5">
    <name type="scientific">Thiomicrorhabdus heinhorstiae</name>
    <dbReference type="NCBI Taxonomy" id="2748010"/>
    <lineage>
        <taxon>Bacteria</taxon>
        <taxon>Pseudomonadati</taxon>
        <taxon>Pseudomonadota</taxon>
        <taxon>Gammaproteobacteria</taxon>
        <taxon>Thiotrichales</taxon>
        <taxon>Piscirickettsiaceae</taxon>
        <taxon>Thiomicrorhabdus</taxon>
    </lineage>
</organism>
<protein>
    <submittedName>
        <fullName evidence="4">CBS domain-containing protein</fullName>
    </submittedName>
</protein>
<dbReference type="Gene3D" id="3.10.580.10">
    <property type="entry name" value="CBS-domain"/>
    <property type="match status" value="1"/>
</dbReference>
<dbReference type="PROSITE" id="PS51371">
    <property type="entry name" value="CBS"/>
    <property type="match status" value="2"/>
</dbReference>
<dbReference type="RefSeq" id="WP_185978182.1">
    <property type="nucleotide sequence ID" value="NZ_JACBGI020000010.1"/>
</dbReference>
<evidence type="ECO:0000256" key="2">
    <source>
        <dbReference type="PROSITE-ProRule" id="PRU00703"/>
    </source>
</evidence>
<dbReference type="InterPro" id="IPR000644">
    <property type="entry name" value="CBS_dom"/>
</dbReference>
<sequence>MFIVYSPEGQNLIGSVQNFPDLKIDPAKQVHATTPSPEAFERAALESSLPKAKRSAVDAYQSNRANPQMRRTHVRVDEIMSSPVITVGADQTIEQAWELMSQHKVTYLPVVENDRLVGMCTWVNLLEQVLVNPNGETETAVTEAVSSVMHKQVVTTSPDTDVRHVAKVFTRYDIRAVVVMNDATQIAGIVTEGDLVRCLAAEPPIELYI</sequence>